<feature type="domain" description="Glycosyltransferase RgtA/B/C/D-like" evidence="9">
    <location>
        <begin position="61"/>
        <end position="224"/>
    </location>
</feature>
<feature type="transmembrane region" description="Helical" evidence="8">
    <location>
        <begin position="315"/>
        <end position="335"/>
    </location>
</feature>
<keyword evidence="11" id="KW-1185">Reference proteome</keyword>
<keyword evidence="7 8" id="KW-0472">Membrane</keyword>
<evidence type="ECO:0000256" key="3">
    <source>
        <dbReference type="ARBA" id="ARBA00022676"/>
    </source>
</evidence>
<accession>A0A1L3J2Z5</accession>
<keyword evidence="4" id="KW-0808">Transferase</keyword>
<dbReference type="PANTHER" id="PTHR33908:SF3">
    <property type="entry name" value="UNDECAPRENYL PHOSPHATE-ALPHA-4-AMINO-4-DEOXY-L-ARABINOSE ARABINOSYL TRANSFERASE"/>
    <property type="match status" value="1"/>
</dbReference>
<comment type="subcellular location">
    <subcellularLocation>
        <location evidence="1">Cell membrane</location>
        <topology evidence="1">Multi-pass membrane protein</topology>
    </subcellularLocation>
</comment>
<keyword evidence="2" id="KW-1003">Cell membrane</keyword>
<dbReference type="InterPro" id="IPR038731">
    <property type="entry name" value="RgtA/B/C-like"/>
</dbReference>
<feature type="transmembrane region" description="Helical" evidence="8">
    <location>
        <begin position="137"/>
        <end position="154"/>
    </location>
</feature>
<evidence type="ECO:0000259" key="9">
    <source>
        <dbReference type="Pfam" id="PF13231"/>
    </source>
</evidence>
<dbReference type="STRING" id="1913577.LPB144_03295"/>
<keyword evidence="5 8" id="KW-0812">Transmembrane</keyword>
<dbReference type="GO" id="GO:0016763">
    <property type="term" value="F:pentosyltransferase activity"/>
    <property type="evidence" value="ECO:0007669"/>
    <property type="project" value="TreeGrafter"/>
</dbReference>
<feature type="transmembrane region" description="Helical" evidence="8">
    <location>
        <begin position="161"/>
        <end position="177"/>
    </location>
</feature>
<dbReference type="RefSeq" id="WP_072552148.1">
    <property type="nucleotide sequence ID" value="NZ_CP018153.1"/>
</dbReference>
<feature type="transmembrane region" description="Helical" evidence="8">
    <location>
        <begin position="183"/>
        <end position="200"/>
    </location>
</feature>
<feature type="transmembrane region" description="Helical" evidence="8">
    <location>
        <begin position="290"/>
        <end position="309"/>
    </location>
</feature>
<dbReference type="GO" id="GO:0010041">
    <property type="term" value="P:response to iron(III) ion"/>
    <property type="evidence" value="ECO:0007669"/>
    <property type="project" value="TreeGrafter"/>
</dbReference>
<feature type="transmembrane region" description="Helical" evidence="8">
    <location>
        <begin position="212"/>
        <end position="230"/>
    </location>
</feature>
<name>A0A1L3J2Z5_9FLAO</name>
<evidence type="ECO:0000256" key="8">
    <source>
        <dbReference type="SAM" id="Phobius"/>
    </source>
</evidence>
<feature type="transmembrane region" description="Helical" evidence="8">
    <location>
        <begin position="67"/>
        <end position="100"/>
    </location>
</feature>
<feature type="transmembrane region" description="Helical" evidence="8">
    <location>
        <begin position="112"/>
        <end position="131"/>
    </location>
</feature>
<evidence type="ECO:0000256" key="1">
    <source>
        <dbReference type="ARBA" id="ARBA00004651"/>
    </source>
</evidence>
<evidence type="ECO:0000256" key="2">
    <source>
        <dbReference type="ARBA" id="ARBA00022475"/>
    </source>
</evidence>
<evidence type="ECO:0000256" key="6">
    <source>
        <dbReference type="ARBA" id="ARBA00022989"/>
    </source>
</evidence>
<dbReference type="PANTHER" id="PTHR33908">
    <property type="entry name" value="MANNOSYLTRANSFERASE YKCB-RELATED"/>
    <property type="match status" value="1"/>
</dbReference>
<dbReference type="Pfam" id="PF13231">
    <property type="entry name" value="PMT_2"/>
    <property type="match status" value="1"/>
</dbReference>
<organism evidence="10 11">
    <name type="scientific">Christiangramia salexigens</name>
    <dbReference type="NCBI Taxonomy" id="1913577"/>
    <lineage>
        <taxon>Bacteria</taxon>
        <taxon>Pseudomonadati</taxon>
        <taxon>Bacteroidota</taxon>
        <taxon>Flavobacteriia</taxon>
        <taxon>Flavobacteriales</taxon>
        <taxon>Flavobacteriaceae</taxon>
        <taxon>Christiangramia</taxon>
    </lineage>
</organism>
<evidence type="ECO:0000313" key="11">
    <source>
        <dbReference type="Proteomes" id="UP000182510"/>
    </source>
</evidence>
<dbReference type="OrthoDB" id="8353433at2"/>
<feature type="transmembrane region" description="Helical" evidence="8">
    <location>
        <begin position="7"/>
        <end position="26"/>
    </location>
</feature>
<feature type="transmembrane region" description="Helical" evidence="8">
    <location>
        <begin position="407"/>
        <end position="427"/>
    </location>
</feature>
<protein>
    <recommendedName>
        <fullName evidence="9">Glycosyltransferase RgtA/B/C/D-like domain-containing protein</fullName>
    </recommendedName>
</protein>
<feature type="transmembrane region" description="Helical" evidence="8">
    <location>
        <begin position="256"/>
        <end position="278"/>
    </location>
</feature>
<evidence type="ECO:0000256" key="5">
    <source>
        <dbReference type="ARBA" id="ARBA00022692"/>
    </source>
</evidence>
<keyword evidence="6 8" id="KW-1133">Transmembrane helix</keyword>
<evidence type="ECO:0000256" key="4">
    <source>
        <dbReference type="ARBA" id="ARBA00022679"/>
    </source>
</evidence>
<evidence type="ECO:0000313" key="10">
    <source>
        <dbReference type="EMBL" id="APG59493.1"/>
    </source>
</evidence>
<dbReference type="InterPro" id="IPR050297">
    <property type="entry name" value="LipidA_mod_glycosyltrf_83"/>
</dbReference>
<dbReference type="AlphaFoldDB" id="A0A1L3J2Z5"/>
<feature type="transmembrane region" description="Helical" evidence="8">
    <location>
        <begin position="347"/>
        <end position="373"/>
    </location>
</feature>
<feature type="transmembrane region" description="Helical" evidence="8">
    <location>
        <begin position="379"/>
        <end position="400"/>
    </location>
</feature>
<dbReference type="KEGG" id="grl:LPB144_03295"/>
<keyword evidence="3" id="KW-0328">Glycosyltransferase</keyword>
<proteinExistence type="predicted"/>
<dbReference type="GO" id="GO:0005886">
    <property type="term" value="C:plasma membrane"/>
    <property type="evidence" value="ECO:0007669"/>
    <property type="project" value="UniProtKB-SubCell"/>
</dbReference>
<reference evidence="10 11" key="1">
    <citation type="submission" date="2016-11" db="EMBL/GenBank/DDBJ databases">
        <title>Gramella sp. LPB0144 isolated from marine environment.</title>
        <authorList>
            <person name="Kim E."/>
            <person name="Yi H."/>
        </authorList>
    </citation>
    <scope>NUCLEOTIDE SEQUENCE [LARGE SCALE GENOMIC DNA]</scope>
    <source>
        <strain evidence="10 11">LPB0144</strain>
    </source>
</reference>
<dbReference type="GO" id="GO:0009103">
    <property type="term" value="P:lipopolysaccharide biosynthetic process"/>
    <property type="evidence" value="ECO:0007669"/>
    <property type="project" value="UniProtKB-ARBA"/>
</dbReference>
<sequence length="542" mass="63421">MKLRDNYLLLLIFICLAIFFVNLPALPVNIMEARNFVTAREMINLDHWIFTSLNNEPRYEKPPLPTWLTAISMLIFGMKSLFALRLPAAIMGSLTVIFIYKIGLDLTKNRKYSFIAGLIASTSFYILYSGRDGQWDIHTHAYMVMAIYGILKIFRGERSRYLYALISGVLMGFSFLSKGPVSMYALLLPFLIAYAVVFRFNSNKSLWKPITIMVFSAILVSASWSLYVYLFDTNAVSRITEKETGRWLDYNVRPFYYYWSFVIQSGLWTIPSFVALLYPYLKDKVFNKKGYQFTLLWTLASVILLSLIPEKKSRYLLPVLIPMALNTGFYIEYLFRRFDFMQRKEKWVVHFNFGLIALIGILFPVGGLIYFNGQFGETLPWFILTSICLFCIGVLMIFYLNKLRFKAVFYLSIWFIISIIFFGFPMANKVEVNPNFTSVKKVDEYRNNETIALYEFSSFTPEIIWEYGKPIKRLWTGKTYEIPKEDKFLLLSTVQQSKKLDSVFADYSIEKIEEIDMNPVGNKHKERLYRDLYLLSKENKND</sequence>
<dbReference type="EMBL" id="CP018153">
    <property type="protein sequence ID" value="APG59493.1"/>
    <property type="molecule type" value="Genomic_DNA"/>
</dbReference>
<dbReference type="Proteomes" id="UP000182510">
    <property type="component" value="Chromosome"/>
</dbReference>
<evidence type="ECO:0000256" key="7">
    <source>
        <dbReference type="ARBA" id="ARBA00023136"/>
    </source>
</evidence>
<gene>
    <name evidence="10" type="ORF">LPB144_03295</name>
</gene>